<comment type="caution">
    <text evidence="1">The sequence shown here is derived from an EMBL/GenBank/DDBJ whole genome shotgun (WGS) entry which is preliminary data.</text>
</comment>
<evidence type="ECO:0000313" key="1">
    <source>
        <dbReference type="EMBL" id="EHM47804.1"/>
    </source>
</evidence>
<name>G9Y1T4_HAFAL</name>
<accession>G9Y1T4</accession>
<dbReference type="AlphaFoldDB" id="G9Y1T4"/>
<organism evidence="1 2">
    <name type="scientific">Hafnia alvei ATCC 51873</name>
    <dbReference type="NCBI Taxonomy" id="1002364"/>
    <lineage>
        <taxon>Bacteria</taxon>
        <taxon>Pseudomonadati</taxon>
        <taxon>Pseudomonadota</taxon>
        <taxon>Gammaproteobacteria</taxon>
        <taxon>Enterobacterales</taxon>
        <taxon>Hafniaceae</taxon>
        <taxon>Hafnia</taxon>
    </lineage>
</organism>
<gene>
    <name evidence="1" type="ORF">HMPREF0454_00501</name>
</gene>
<sequence length="48" mass="5803">MDAYQIRVIKAYSHSNHLRLYAVPEPERQIHPFLLFIRIFASDKKYEP</sequence>
<proteinExistence type="predicted"/>
<evidence type="ECO:0000313" key="2">
    <source>
        <dbReference type="Proteomes" id="UP000005959"/>
    </source>
</evidence>
<dbReference type="EMBL" id="AGCI01000009">
    <property type="protein sequence ID" value="EHM47804.1"/>
    <property type="molecule type" value="Genomic_DNA"/>
</dbReference>
<dbReference type="Proteomes" id="UP000005959">
    <property type="component" value="Unassembled WGS sequence"/>
</dbReference>
<reference evidence="1 2" key="1">
    <citation type="submission" date="2011-08" db="EMBL/GenBank/DDBJ databases">
        <authorList>
            <person name="Weinstock G."/>
            <person name="Sodergren E."/>
            <person name="Clifton S."/>
            <person name="Fulton L."/>
            <person name="Fulton B."/>
            <person name="Courtney L."/>
            <person name="Fronick C."/>
            <person name="Harrison M."/>
            <person name="Strong C."/>
            <person name="Farmer C."/>
            <person name="Delahaunty K."/>
            <person name="Markovic C."/>
            <person name="Hall O."/>
            <person name="Minx P."/>
            <person name="Tomlinson C."/>
            <person name="Mitreva M."/>
            <person name="Hou S."/>
            <person name="Chen J."/>
            <person name="Wollam A."/>
            <person name="Pepin K.H."/>
            <person name="Johnson M."/>
            <person name="Bhonagiri V."/>
            <person name="Zhang X."/>
            <person name="Suruliraj S."/>
            <person name="Warren W."/>
            <person name="Chinwalla A."/>
            <person name="Mardis E.R."/>
            <person name="Wilson R.K."/>
        </authorList>
    </citation>
    <scope>NUCLEOTIDE SEQUENCE [LARGE SCALE GENOMIC DNA]</scope>
    <source>
        <strain evidence="1 2">ATCC 51873</strain>
    </source>
</reference>
<protein>
    <submittedName>
        <fullName evidence="1">Uncharacterized protein</fullName>
    </submittedName>
</protein>
<dbReference type="HOGENOM" id="CLU_3153450_0_0_6"/>